<feature type="non-terminal residue" evidence="1">
    <location>
        <position position="132"/>
    </location>
</feature>
<proteinExistence type="predicted"/>
<keyword evidence="2" id="KW-1185">Reference proteome</keyword>
<dbReference type="OrthoDB" id="3597252at2759"/>
<reference evidence="1 2" key="1">
    <citation type="submission" date="2018-05" db="EMBL/GenBank/DDBJ databases">
        <title>Genome sequencing and assembly of the regulated plant pathogen Lachnellula willkommii and related sister species for the development of diagnostic species identification markers.</title>
        <authorList>
            <person name="Giroux E."/>
            <person name="Bilodeau G."/>
        </authorList>
    </citation>
    <scope>NUCLEOTIDE SEQUENCE [LARGE SCALE GENOMIC DNA]</scope>
    <source>
        <strain evidence="1 2">CBS 268.59</strain>
    </source>
</reference>
<dbReference type="EMBL" id="QGMK01000580">
    <property type="protein sequence ID" value="TVY80932.1"/>
    <property type="molecule type" value="Genomic_DNA"/>
</dbReference>
<organism evidence="1 2">
    <name type="scientific">Lachnellula suecica</name>
    <dbReference type="NCBI Taxonomy" id="602035"/>
    <lineage>
        <taxon>Eukaryota</taxon>
        <taxon>Fungi</taxon>
        <taxon>Dikarya</taxon>
        <taxon>Ascomycota</taxon>
        <taxon>Pezizomycotina</taxon>
        <taxon>Leotiomycetes</taxon>
        <taxon>Helotiales</taxon>
        <taxon>Lachnaceae</taxon>
        <taxon>Lachnellula</taxon>
    </lineage>
</organism>
<sequence length="132" mass="14854">TANSSVAPVAGLTKNGLIKVKSNVGLNVREFYVRSLCAGRTLLQDNPYIYEVMPLVDSNRAMNLIAIALTCSYQKAYFLEGSVQKEKLKQLESISLVQAMALIQQNVPDAFMMLMIHHAIMFPEKHEKHWTE</sequence>
<dbReference type="Proteomes" id="UP000469558">
    <property type="component" value="Unassembled WGS sequence"/>
</dbReference>
<gene>
    <name evidence="1" type="ORF">LSUE1_G004527</name>
</gene>
<name>A0A8T9C798_9HELO</name>
<comment type="caution">
    <text evidence="1">The sequence shown here is derived from an EMBL/GenBank/DDBJ whole genome shotgun (WGS) entry which is preliminary data.</text>
</comment>
<protein>
    <submittedName>
        <fullName evidence="1">Uncharacterized protein</fullName>
    </submittedName>
</protein>
<accession>A0A8T9C798</accession>
<evidence type="ECO:0000313" key="2">
    <source>
        <dbReference type="Proteomes" id="UP000469558"/>
    </source>
</evidence>
<dbReference type="AlphaFoldDB" id="A0A8T9C798"/>
<evidence type="ECO:0000313" key="1">
    <source>
        <dbReference type="EMBL" id="TVY80932.1"/>
    </source>
</evidence>